<organism evidence="3 4">
    <name type="scientific">Enterococcus termitis</name>
    <dbReference type="NCBI Taxonomy" id="332950"/>
    <lineage>
        <taxon>Bacteria</taxon>
        <taxon>Bacillati</taxon>
        <taxon>Bacillota</taxon>
        <taxon>Bacilli</taxon>
        <taxon>Lactobacillales</taxon>
        <taxon>Enterococcaceae</taxon>
        <taxon>Enterococcus</taxon>
    </lineage>
</organism>
<dbReference type="EMBL" id="MIJY01000044">
    <property type="protein sequence ID" value="OEG09940.1"/>
    <property type="molecule type" value="Genomic_DNA"/>
</dbReference>
<dbReference type="AlphaFoldDB" id="A0A1E5GCF7"/>
<feature type="compositionally biased region" description="Low complexity" evidence="1">
    <location>
        <begin position="94"/>
        <end position="115"/>
    </location>
</feature>
<gene>
    <name evidence="3" type="ORF">BCR25_10595</name>
</gene>
<feature type="chain" id="PRO_5039097902" evidence="2">
    <location>
        <begin position="22"/>
        <end position="184"/>
    </location>
</feature>
<feature type="compositionally biased region" description="Basic and acidic residues" evidence="1">
    <location>
        <begin position="62"/>
        <end position="93"/>
    </location>
</feature>
<evidence type="ECO:0000256" key="2">
    <source>
        <dbReference type="SAM" id="SignalP"/>
    </source>
</evidence>
<evidence type="ECO:0000256" key="1">
    <source>
        <dbReference type="SAM" id="MobiDB-lite"/>
    </source>
</evidence>
<dbReference type="RefSeq" id="WP_069664694.1">
    <property type="nucleotide sequence ID" value="NZ_JBHUJJ010000001.1"/>
</dbReference>
<keyword evidence="4" id="KW-1185">Reference proteome</keyword>
<accession>A0A1E5GCF7</accession>
<comment type="caution">
    <text evidence="3">The sequence shown here is derived from an EMBL/GenBank/DDBJ whole genome shotgun (WGS) entry which is preliminary data.</text>
</comment>
<evidence type="ECO:0000313" key="4">
    <source>
        <dbReference type="Proteomes" id="UP000095094"/>
    </source>
</evidence>
<sequence length="184" mass="20561">MKKFILFCIALLMIGVGTTQMGSNADAAFSKDEAVRERFALKKERLSKIVSQKIARVENSIKTKLKEQEIKKNQKQKEEAKKAAEKQAEEKAAESQAQNAEAQAAEQQAQVEVEQPPAVYQPEEAAPVEENTGGAEAVSGASGNWQERNQKNREWGNQLSDPNLTPAERQGIIQEKKNYNRNNY</sequence>
<dbReference type="OrthoDB" id="2366302at2"/>
<reference evidence="4" key="1">
    <citation type="submission" date="2016-09" db="EMBL/GenBank/DDBJ databases">
        <authorList>
            <person name="Gulvik C.A."/>
        </authorList>
    </citation>
    <scope>NUCLEOTIDE SEQUENCE [LARGE SCALE GENOMIC DNA]</scope>
    <source>
        <strain evidence="4">LMG 8895</strain>
    </source>
</reference>
<feature type="signal peptide" evidence="2">
    <location>
        <begin position="1"/>
        <end position="21"/>
    </location>
</feature>
<protein>
    <submittedName>
        <fullName evidence="3">Uncharacterized protein</fullName>
    </submittedName>
</protein>
<name>A0A1E5GCF7_9ENTE</name>
<evidence type="ECO:0000313" key="3">
    <source>
        <dbReference type="EMBL" id="OEG09940.1"/>
    </source>
</evidence>
<keyword evidence="2" id="KW-0732">Signal</keyword>
<proteinExistence type="predicted"/>
<dbReference type="Proteomes" id="UP000095094">
    <property type="component" value="Unassembled WGS sequence"/>
</dbReference>
<feature type="region of interest" description="Disordered" evidence="1">
    <location>
        <begin position="62"/>
        <end position="184"/>
    </location>
</feature>